<dbReference type="Proteomes" id="UP001152755">
    <property type="component" value="Unassembled WGS sequence"/>
</dbReference>
<dbReference type="AlphaFoldDB" id="A0A9X4M1Y2"/>
<reference evidence="3" key="1">
    <citation type="submission" date="2022-08" db="EMBL/GenBank/DDBJ databases">
        <title>Genome analysis of Corynebacteriales strain.</title>
        <authorList>
            <person name="Lee S.D."/>
        </authorList>
    </citation>
    <scope>NUCLEOTIDE SEQUENCE</scope>
    <source>
        <strain evidence="3">D3-21</strain>
    </source>
</reference>
<proteinExistence type="inferred from homology"/>
<evidence type="ECO:0000256" key="2">
    <source>
        <dbReference type="SAM" id="MobiDB-lite"/>
    </source>
</evidence>
<evidence type="ECO:0000313" key="3">
    <source>
        <dbReference type="EMBL" id="MDG3013668.1"/>
    </source>
</evidence>
<comment type="similarity">
    <text evidence="1">Belongs to the asp23 family.</text>
</comment>
<dbReference type="Pfam" id="PF03780">
    <property type="entry name" value="Asp23"/>
    <property type="match status" value="1"/>
</dbReference>
<comment type="caution">
    <text evidence="3">The sequence shown here is derived from an EMBL/GenBank/DDBJ whole genome shotgun (WGS) entry which is preliminary data.</text>
</comment>
<name>A0A9X4M1Y2_9ACTN</name>
<dbReference type="RefSeq" id="WP_332519215.1">
    <property type="nucleotide sequence ID" value="NZ_JANRHA010000002.1"/>
</dbReference>
<dbReference type="InterPro" id="IPR005531">
    <property type="entry name" value="Asp23"/>
</dbReference>
<feature type="region of interest" description="Disordered" evidence="2">
    <location>
        <begin position="1"/>
        <end position="40"/>
    </location>
</feature>
<accession>A0A9X4M1Y2</accession>
<evidence type="ECO:0000256" key="1">
    <source>
        <dbReference type="ARBA" id="ARBA00005721"/>
    </source>
</evidence>
<gene>
    <name evidence="3" type="ORF">NVS88_03745</name>
</gene>
<protein>
    <submittedName>
        <fullName evidence="3">Asp23/Gls24 family envelope stress response protein</fullName>
    </submittedName>
</protein>
<evidence type="ECO:0000313" key="4">
    <source>
        <dbReference type="Proteomes" id="UP001152755"/>
    </source>
</evidence>
<keyword evidence="4" id="KW-1185">Reference proteome</keyword>
<dbReference type="EMBL" id="JANRHA010000002">
    <property type="protein sequence ID" value="MDG3013668.1"/>
    <property type="molecule type" value="Genomic_DNA"/>
</dbReference>
<organism evidence="3 4">
    <name type="scientific">Speluncibacter jeojiensis</name>
    <dbReference type="NCBI Taxonomy" id="2710754"/>
    <lineage>
        <taxon>Bacteria</taxon>
        <taxon>Bacillati</taxon>
        <taxon>Actinomycetota</taxon>
        <taxon>Actinomycetes</taxon>
        <taxon>Mycobacteriales</taxon>
        <taxon>Speluncibacteraceae</taxon>
        <taxon>Speluncibacter</taxon>
    </lineage>
</organism>
<sequence length="150" mass="15758">MDNASPTRDHPDTATDPGDLSLPSAPPSPPPTDSGAGERGSLTIRTKVAQRLAVRAALDTPGVLVHAAGLDKFTGRDLPRARVVISANRVRAHLFLAVSWPQSIPQVARAVQHNVADALSDYAGLHVDGIDIAVDHVVVRGDDAVTRSVQ</sequence>